<evidence type="ECO:0000256" key="8">
    <source>
        <dbReference type="ARBA" id="ARBA00023186"/>
    </source>
</evidence>
<dbReference type="SUPFAM" id="SSF46565">
    <property type="entry name" value="Chaperone J-domain"/>
    <property type="match status" value="1"/>
</dbReference>
<dbReference type="NCBIfam" id="NF010871">
    <property type="entry name" value="PRK14278.1"/>
    <property type="match status" value="1"/>
</dbReference>
<feature type="repeat" description="CXXCXGXG motif" evidence="11">
    <location>
        <begin position="160"/>
        <end position="167"/>
    </location>
</feature>
<feature type="repeat" description="CXXCXGXG motif" evidence="11">
    <location>
        <begin position="143"/>
        <end position="150"/>
    </location>
</feature>
<dbReference type="Gene3D" id="2.10.230.10">
    <property type="entry name" value="Heat shock protein DnaJ, cysteine-rich domain"/>
    <property type="match status" value="1"/>
</dbReference>
<gene>
    <name evidence="11" type="primary">dnaJ</name>
    <name evidence="16" type="ORF">B0I31_103366</name>
</gene>
<dbReference type="InterPro" id="IPR012724">
    <property type="entry name" value="DnaJ"/>
</dbReference>
<comment type="function">
    <text evidence="11">Participates actively in the response to hyperosmotic and heat shock by preventing the aggregation of stress-denatured proteins and by disaggregating proteins, also in an autonomous, DnaK-independent fashion. Unfolded proteins bind initially to DnaJ; upon interaction with the DnaJ-bound protein, DnaK hydrolyzes its bound ATP, resulting in the formation of a stable complex. GrpE releases ADP from DnaK; ATP binding to DnaK triggers the release of the substrate protein, thus completing the reaction cycle. Several rounds of ATP-dependent interactions between DnaJ, DnaK and GrpE are required for fully efficient folding. Also involved, together with DnaK and GrpE, in the DNA replication of plasmids through activation of initiation proteins.</text>
</comment>
<dbReference type="CDD" id="cd10747">
    <property type="entry name" value="DnaJ_C"/>
    <property type="match status" value="1"/>
</dbReference>
<evidence type="ECO:0000256" key="3">
    <source>
        <dbReference type="ARBA" id="ARBA00022723"/>
    </source>
</evidence>
<dbReference type="Proteomes" id="UP000241118">
    <property type="component" value="Unassembled WGS sequence"/>
</dbReference>
<evidence type="ECO:0000256" key="11">
    <source>
        <dbReference type="HAMAP-Rule" id="MF_01152"/>
    </source>
</evidence>
<evidence type="ECO:0000256" key="12">
    <source>
        <dbReference type="PROSITE-ProRule" id="PRU00546"/>
    </source>
</evidence>
<keyword evidence="3 11" id="KW-0479">Metal-binding</keyword>
<evidence type="ECO:0000256" key="7">
    <source>
        <dbReference type="ARBA" id="ARBA00023016"/>
    </source>
</evidence>
<dbReference type="GO" id="GO:0042026">
    <property type="term" value="P:protein refolding"/>
    <property type="evidence" value="ECO:0007669"/>
    <property type="project" value="TreeGrafter"/>
</dbReference>
<dbReference type="SUPFAM" id="SSF49493">
    <property type="entry name" value="HSP40/DnaJ peptide-binding domain"/>
    <property type="match status" value="2"/>
</dbReference>
<dbReference type="AlphaFoldDB" id="A0A2P8IDT2"/>
<keyword evidence="2 11" id="KW-0235">DNA replication</keyword>
<feature type="binding site" evidence="11">
    <location>
        <position position="200"/>
    </location>
    <ligand>
        <name>Zn(2+)</name>
        <dbReference type="ChEBI" id="CHEBI:29105"/>
        <label>1</label>
    </ligand>
</feature>
<dbReference type="RefSeq" id="WP_106615048.1">
    <property type="nucleotide sequence ID" value="NZ_PYAX01000003.1"/>
</dbReference>
<keyword evidence="4 11" id="KW-0677">Repeat</keyword>
<organism evidence="16 17">
    <name type="scientific">Saccharothrix carnea</name>
    <dbReference type="NCBI Taxonomy" id="1280637"/>
    <lineage>
        <taxon>Bacteria</taxon>
        <taxon>Bacillati</taxon>
        <taxon>Actinomycetota</taxon>
        <taxon>Actinomycetes</taxon>
        <taxon>Pseudonocardiales</taxon>
        <taxon>Pseudonocardiaceae</taxon>
        <taxon>Saccharothrix</taxon>
    </lineage>
</organism>
<keyword evidence="8 11" id="KW-0143">Chaperone</keyword>
<feature type="binding site" evidence="11">
    <location>
        <position position="143"/>
    </location>
    <ligand>
        <name>Zn(2+)</name>
        <dbReference type="ChEBI" id="CHEBI:29105"/>
        <label>1</label>
    </ligand>
</feature>
<evidence type="ECO:0000259" key="15">
    <source>
        <dbReference type="PROSITE" id="PS51188"/>
    </source>
</evidence>
<dbReference type="GO" id="GO:0008270">
    <property type="term" value="F:zinc ion binding"/>
    <property type="evidence" value="ECO:0007669"/>
    <property type="project" value="UniProtKB-UniRule"/>
</dbReference>
<keyword evidence="1 11" id="KW-0963">Cytoplasm</keyword>
<dbReference type="NCBIfam" id="NF008035">
    <property type="entry name" value="PRK10767.1"/>
    <property type="match status" value="1"/>
</dbReference>
<proteinExistence type="inferred from homology"/>
<evidence type="ECO:0000256" key="4">
    <source>
        <dbReference type="ARBA" id="ARBA00022737"/>
    </source>
</evidence>
<protein>
    <recommendedName>
        <fullName evidence="10 11">Chaperone protein DnaJ</fullName>
    </recommendedName>
</protein>
<comment type="domain">
    <text evidence="11">The J domain is necessary and sufficient to stimulate DnaK ATPase activity. Zinc center 1 plays an important role in the autonomous, DnaK-independent chaperone activity of DnaJ. Zinc center 2 is essential for interaction with DnaK and for DnaJ activity.</text>
</comment>
<comment type="caution">
    <text evidence="16">The sequence shown here is derived from an EMBL/GenBank/DDBJ whole genome shotgun (WGS) entry which is preliminary data.</text>
</comment>
<dbReference type="PRINTS" id="PR00625">
    <property type="entry name" value="JDOMAIN"/>
</dbReference>
<comment type="subcellular location">
    <subcellularLocation>
        <location evidence="11">Cytoplasm</location>
    </subcellularLocation>
</comment>
<evidence type="ECO:0000256" key="10">
    <source>
        <dbReference type="ARBA" id="ARBA00067609"/>
    </source>
</evidence>
<keyword evidence="5 11" id="KW-0863">Zinc-finger</keyword>
<feature type="zinc finger region" description="CR-type" evidence="12">
    <location>
        <begin position="130"/>
        <end position="212"/>
    </location>
</feature>
<feature type="binding site" evidence="11">
    <location>
        <position position="163"/>
    </location>
    <ligand>
        <name>Zn(2+)</name>
        <dbReference type="ChEBI" id="CHEBI:29105"/>
        <label>2</label>
    </ligand>
</feature>
<dbReference type="InterPro" id="IPR036869">
    <property type="entry name" value="J_dom_sf"/>
</dbReference>
<dbReference type="InterPro" id="IPR008971">
    <property type="entry name" value="HSP40/DnaJ_pept-bd"/>
</dbReference>
<dbReference type="InterPro" id="IPR036410">
    <property type="entry name" value="HSP_DnaJ_Cys-rich_dom_sf"/>
</dbReference>
<evidence type="ECO:0000313" key="17">
    <source>
        <dbReference type="Proteomes" id="UP000241118"/>
    </source>
</evidence>
<dbReference type="Pfam" id="PF01556">
    <property type="entry name" value="DnaJ_C"/>
    <property type="match status" value="1"/>
</dbReference>
<feature type="binding site" evidence="11">
    <location>
        <position position="189"/>
    </location>
    <ligand>
        <name>Zn(2+)</name>
        <dbReference type="ChEBI" id="CHEBI:29105"/>
        <label>2</label>
    </ligand>
</feature>
<evidence type="ECO:0000256" key="5">
    <source>
        <dbReference type="ARBA" id="ARBA00022771"/>
    </source>
</evidence>
<dbReference type="PROSITE" id="PS51188">
    <property type="entry name" value="ZF_CR"/>
    <property type="match status" value="1"/>
</dbReference>
<dbReference type="GO" id="GO:0051082">
    <property type="term" value="F:unfolded protein binding"/>
    <property type="evidence" value="ECO:0007669"/>
    <property type="project" value="UniProtKB-UniRule"/>
</dbReference>
<dbReference type="GO" id="GO:0031072">
    <property type="term" value="F:heat shock protein binding"/>
    <property type="evidence" value="ECO:0007669"/>
    <property type="project" value="InterPro"/>
</dbReference>
<reference evidence="16 17" key="1">
    <citation type="submission" date="2018-03" db="EMBL/GenBank/DDBJ databases">
        <title>Genomic Encyclopedia of Type Strains, Phase III (KMG-III): the genomes of soil and plant-associated and newly described type strains.</title>
        <authorList>
            <person name="Whitman W."/>
        </authorList>
    </citation>
    <scope>NUCLEOTIDE SEQUENCE [LARGE SCALE GENOMIC DNA]</scope>
    <source>
        <strain evidence="16 17">CGMCC 4.7097</strain>
    </source>
</reference>
<dbReference type="Gene3D" id="1.10.287.110">
    <property type="entry name" value="DnaJ domain"/>
    <property type="match status" value="1"/>
</dbReference>
<dbReference type="FunFam" id="2.10.230.10:FF:000002">
    <property type="entry name" value="Molecular chaperone DnaJ"/>
    <property type="match status" value="1"/>
</dbReference>
<dbReference type="PANTHER" id="PTHR43096:SF48">
    <property type="entry name" value="CHAPERONE PROTEIN DNAJ"/>
    <property type="match status" value="1"/>
</dbReference>
<dbReference type="CDD" id="cd06257">
    <property type="entry name" value="DnaJ"/>
    <property type="match status" value="1"/>
</dbReference>
<dbReference type="EMBL" id="PYAX01000003">
    <property type="protein sequence ID" value="PSL56613.1"/>
    <property type="molecule type" value="Genomic_DNA"/>
</dbReference>
<comment type="cofactor">
    <cofactor evidence="11">
        <name>Zn(2+)</name>
        <dbReference type="ChEBI" id="CHEBI:29105"/>
    </cofactor>
    <text evidence="11">Binds 2 Zn(2+) ions per monomer.</text>
</comment>
<evidence type="ECO:0000259" key="14">
    <source>
        <dbReference type="PROSITE" id="PS50076"/>
    </source>
</evidence>
<dbReference type="InterPro" id="IPR002939">
    <property type="entry name" value="DnaJ_C"/>
</dbReference>
<evidence type="ECO:0000256" key="2">
    <source>
        <dbReference type="ARBA" id="ARBA00022705"/>
    </source>
</evidence>
<comment type="similarity">
    <text evidence="9 11">Belongs to the DnaJ family.</text>
</comment>
<keyword evidence="6 11" id="KW-0862">Zinc</keyword>
<dbReference type="OrthoDB" id="9779889at2"/>
<feature type="binding site" evidence="11">
    <location>
        <position position="160"/>
    </location>
    <ligand>
        <name>Zn(2+)</name>
        <dbReference type="ChEBI" id="CHEBI:29105"/>
        <label>2</label>
    </ligand>
</feature>
<dbReference type="PANTHER" id="PTHR43096">
    <property type="entry name" value="DNAJ HOMOLOG 1, MITOCHONDRIAL-RELATED"/>
    <property type="match status" value="1"/>
</dbReference>
<dbReference type="SMART" id="SM00271">
    <property type="entry name" value="DnaJ"/>
    <property type="match status" value="1"/>
</dbReference>
<evidence type="ECO:0000256" key="9">
    <source>
        <dbReference type="ARBA" id="ARBA00061004"/>
    </source>
</evidence>
<feature type="domain" description="J" evidence="14">
    <location>
        <begin position="4"/>
        <end position="66"/>
    </location>
</feature>
<dbReference type="FunFam" id="2.60.260.20:FF:000005">
    <property type="entry name" value="Chaperone protein dnaJ 1, mitochondrial"/>
    <property type="match status" value="1"/>
</dbReference>
<dbReference type="CDD" id="cd10719">
    <property type="entry name" value="DnaJ_zf"/>
    <property type="match status" value="1"/>
</dbReference>
<evidence type="ECO:0000256" key="13">
    <source>
        <dbReference type="SAM" id="MobiDB-lite"/>
    </source>
</evidence>
<dbReference type="GO" id="GO:0005737">
    <property type="term" value="C:cytoplasm"/>
    <property type="evidence" value="ECO:0007669"/>
    <property type="project" value="UniProtKB-SubCell"/>
</dbReference>
<dbReference type="HAMAP" id="MF_01152">
    <property type="entry name" value="DnaJ"/>
    <property type="match status" value="1"/>
</dbReference>
<feature type="binding site" evidence="11">
    <location>
        <position position="186"/>
    </location>
    <ligand>
        <name>Zn(2+)</name>
        <dbReference type="ChEBI" id="CHEBI:29105"/>
        <label>2</label>
    </ligand>
</feature>
<evidence type="ECO:0000313" key="16">
    <source>
        <dbReference type="EMBL" id="PSL56613.1"/>
    </source>
</evidence>
<feature type="binding site" evidence="11">
    <location>
        <position position="146"/>
    </location>
    <ligand>
        <name>Zn(2+)</name>
        <dbReference type="ChEBI" id="CHEBI:29105"/>
        <label>1</label>
    </ligand>
</feature>
<feature type="binding site" evidence="11">
    <location>
        <position position="203"/>
    </location>
    <ligand>
        <name>Zn(2+)</name>
        <dbReference type="ChEBI" id="CHEBI:29105"/>
        <label>1</label>
    </ligand>
</feature>
<dbReference type="Gene3D" id="2.60.260.20">
    <property type="entry name" value="Urease metallochaperone UreE, N-terminal domain"/>
    <property type="match status" value="2"/>
</dbReference>
<evidence type="ECO:0000256" key="1">
    <source>
        <dbReference type="ARBA" id="ARBA00022490"/>
    </source>
</evidence>
<dbReference type="Pfam" id="PF00226">
    <property type="entry name" value="DnaJ"/>
    <property type="match status" value="1"/>
</dbReference>
<evidence type="ECO:0000256" key="6">
    <source>
        <dbReference type="ARBA" id="ARBA00022833"/>
    </source>
</evidence>
<feature type="repeat" description="CXXCXGXG motif" evidence="11">
    <location>
        <begin position="186"/>
        <end position="193"/>
    </location>
</feature>
<dbReference type="SUPFAM" id="SSF57938">
    <property type="entry name" value="DnaJ/Hsp40 cysteine-rich domain"/>
    <property type="match status" value="1"/>
</dbReference>
<dbReference type="InterPro" id="IPR001305">
    <property type="entry name" value="HSP_DnaJ_Cys-rich_dom"/>
</dbReference>
<dbReference type="Pfam" id="PF00684">
    <property type="entry name" value="DnaJ_CXXCXGXG"/>
    <property type="match status" value="1"/>
</dbReference>
<sequence length="383" mass="40387">MARDYYGTLGVAKNATPDEIKRAYRKLARQLHPDVNPNEEARFKEVTAAYEVLSDPKKRQVVDLGGDPLEPGGGGGGGMRDPFAGFGLGDIMDAFFGAGGGGGRGPRSRVQPGSDALIRLSMTLEECAAGASRELTVDTAILCDRCVGSGCAEGSSPVRCDTCGGRGEVQSVQRSFLGQVVTARPCPVCRGLGEVIPDPCQQCAGEGRVRSRRTISVQIPAGVAEGMRVRLAGQGEVGPGGGPAGDLYVEVEEVPHEVFERDGANLHCSVRIPMTTAALGAVLPLQTLDGEEELEIEPGTQPNTELVLTGRGMPRLRSSGRIDGRGDLHVHLEVVTPTKLDARQADLLRELAVVRGEDEPTLAHNGKGGGGLFSRLRAGRNHR</sequence>
<keyword evidence="17" id="KW-1185">Reference proteome</keyword>
<accession>A0A2P8IDT2</accession>
<dbReference type="InterPro" id="IPR001623">
    <property type="entry name" value="DnaJ_domain"/>
</dbReference>
<comment type="subunit">
    <text evidence="11">Homodimer.</text>
</comment>
<name>A0A2P8IDT2_SACCR</name>
<keyword evidence="7 11" id="KW-0346">Stress response</keyword>
<dbReference type="GO" id="GO:0006260">
    <property type="term" value="P:DNA replication"/>
    <property type="evidence" value="ECO:0007669"/>
    <property type="project" value="UniProtKB-KW"/>
</dbReference>
<dbReference type="GO" id="GO:0009408">
    <property type="term" value="P:response to heat"/>
    <property type="evidence" value="ECO:0007669"/>
    <property type="project" value="InterPro"/>
</dbReference>
<dbReference type="GO" id="GO:0005524">
    <property type="term" value="F:ATP binding"/>
    <property type="evidence" value="ECO:0007669"/>
    <property type="project" value="InterPro"/>
</dbReference>
<dbReference type="PROSITE" id="PS50076">
    <property type="entry name" value="DNAJ_2"/>
    <property type="match status" value="1"/>
</dbReference>
<feature type="repeat" description="CXXCXGXG motif" evidence="11">
    <location>
        <begin position="200"/>
        <end position="207"/>
    </location>
</feature>
<feature type="domain" description="CR-type" evidence="15">
    <location>
        <begin position="130"/>
        <end position="212"/>
    </location>
</feature>
<feature type="region of interest" description="Disordered" evidence="13">
    <location>
        <begin position="360"/>
        <end position="383"/>
    </location>
</feature>